<evidence type="ECO:0000256" key="1">
    <source>
        <dbReference type="SAM" id="MobiDB-lite"/>
    </source>
</evidence>
<dbReference type="AlphaFoldDB" id="C8XGN2"/>
<reference evidence="3 4" key="2">
    <citation type="journal article" date="2010" name="Stand. Genomic Sci.">
        <title>Complete genome sequence of Nakamurella multipartita type strain (Y-104).</title>
        <authorList>
            <person name="Tice H."/>
            <person name="Mayilraj S."/>
            <person name="Sims D."/>
            <person name="Lapidus A."/>
            <person name="Nolan M."/>
            <person name="Lucas S."/>
            <person name="Glavina Del Rio T."/>
            <person name="Copeland A."/>
            <person name="Cheng J.F."/>
            <person name="Meincke L."/>
            <person name="Bruce D."/>
            <person name="Goodwin L."/>
            <person name="Pitluck S."/>
            <person name="Ivanova N."/>
            <person name="Mavromatis K."/>
            <person name="Ovchinnikova G."/>
            <person name="Pati A."/>
            <person name="Chen A."/>
            <person name="Palaniappan K."/>
            <person name="Land M."/>
            <person name="Hauser L."/>
            <person name="Chang Y.J."/>
            <person name="Jeffries C.D."/>
            <person name="Detter J.C."/>
            <person name="Brettin T."/>
            <person name="Rohde M."/>
            <person name="Goker M."/>
            <person name="Bristow J."/>
            <person name="Eisen J.A."/>
            <person name="Markowitz V."/>
            <person name="Hugenholtz P."/>
            <person name="Kyrpides N.C."/>
            <person name="Klenk H.P."/>
            <person name="Chen F."/>
        </authorList>
    </citation>
    <scope>NUCLEOTIDE SEQUENCE [LARGE SCALE GENOMIC DNA]</scope>
    <source>
        <strain evidence="4">ATCC 700099 / DSM 44233 / CIP 104796 / JCM 9543 / NBRC 105858 / Y-104</strain>
    </source>
</reference>
<dbReference type="InterPro" id="IPR003615">
    <property type="entry name" value="HNH_nuc"/>
</dbReference>
<dbReference type="GO" id="GO:0004519">
    <property type="term" value="F:endonuclease activity"/>
    <property type="evidence" value="ECO:0007669"/>
    <property type="project" value="UniProtKB-KW"/>
</dbReference>
<evidence type="ECO:0000259" key="2">
    <source>
        <dbReference type="SMART" id="SM00507"/>
    </source>
</evidence>
<feature type="domain" description="HNH nuclease" evidence="2">
    <location>
        <begin position="104"/>
        <end position="153"/>
    </location>
</feature>
<keyword evidence="3" id="KW-0378">Hydrolase</keyword>
<dbReference type="PANTHER" id="PTHR33877">
    <property type="entry name" value="SLL1193 PROTEIN"/>
    <property type="match status" value="1"/>
</dbReference>
<dbReference type="Gene3D" id="1.10.30.50">
    <property type="match status" value="1"/>
</dbReference>
<dbReference type="EMBL" id="CP001737">
    <property type="protein sequence ID" value="ACV78215.1"/>
    <property type="molecule type" value="Genomic_DNA"/>
</dbReference>
<keyword evidence="3" id="KW-0540">Nuclease</keyword>
<dbReference type="PANTHER" id="PTHR33877:SF2">
    <property type="entry name" value="OS07G0170200 PROTEIN"/>
    <property type="match status" value="1"/>
</dbReference>
<organism evidence="3 4">
    <name type="scientific">Nakamurella multipartita (strain ATCC 700099 / DSM 44233 / CIP 104796 / JCM 9543 / NBRC 105858 / Y-104)</name>
    <name type="common">Microsphaera multipartita</name>
    <dbReference type="NCBI Taxonomy" id="479431"/>
    <lineage>
        <taxon>Bacteria</taxon>
        <taxon>Bacillati</taxon>
        <taxon>Actinomycetota</taxon>
        <taxon>Actinomycetes</taxon>
        <taxon>Nakamurellales</taxon>
        <taxon>Nakamurellaceae</taxon>
        <taxon>Nakamurella</taxon>
    </lineage>
</organism>
<dbReference type="InParanoid" id="C8XGN2"/>
<dbReference type="SMART" id="SM00507">
    <property type="entry name" value="HNHc"/>
    <property type="match status" value="1"/>
</dbReference>
<dbReference type="InterPro" id="IPR052892">
    <property type="entry name" value="NA-targeting_endonuclease"/>
</dbReference>
<dbReference type="OrthoDB" id="9802901at2"/>
<dbReference type="CDD" id="cd00085">
    <property type="entry name" value="HNHc"/>
    <property type="match status" value="1"/>
</dbReference>
<evidence type="ECO:0000313" key="3">
    <source>
        <dbReference type="EMBL" id="ACV78215.1"/>
    </source>
</evidence>
<evidence type="ECO:0000313" key="4">
    <source>
        <dbReference type="Proteomes" id="UP000002218"/>
    </source>
</evidence>
<dbReference type="STRING" id="479431.Namu_1825"/>
<protein>
    <submittedName>
        <fullName evidence="3">HNH endonuclease</fullName>
    </submittedName>
</protein>
<proteinExistence type="predicted"/>
<dbReference type="InterPro" id="IPR029471">
    <property type="entry name" value="HNH_5"/>
</dbReference>
<keyword evidence="4" id="KW-1185">Reference proteome</keyword>
<dbReference type="KEGG" id="nml:Namu_1825"/>
<sequence length="200" mass="21513">MKPAGHAGRGPAPVRPLPGPSLHREPEPGRPVAVLRVLLLNASHEPLAVVTGRRALVLVVAGKAECVVERPSGLVRSPSVALAVPAVVRLRRYVRVPYPAPPAVTRAGVLKRDGRRCAYCQARADTVDHVLPRSRGGGHTWENCVACCARCNARKADRLLEELGWALSITPGPPRRGVLGRMWGNEESDPAWEPWLPSAA</sequence>
<keyword evidence="3" id="KW-0255">Endonuclease</keyword>
<gene>
    <name evidence="3" type="ordered locus">Namu_1825</name>
</gene>
<reference evidence="4" key="1">
    <citation type="submission" date="2009-09" db="EMBL/GenBank/DDBJ databases">
        <title>The complete genome of Nakamurella multipartita DSM 44233.</title>
        <authorList>
            <consortium name="US DOE Joint Genome Institute (JGI-PGF)"/>
            <person name="Lucas S."/>
            <person name="Copeland A."/>
            <person name="Lapidus A."/>
            <person name="Glavina del Rio T."/>
            <person name="Dalin E."/>
            <person name="Tice H."/>
            <person name="Bruce D."/>
            <person name="Goodwin L."/>
            <person name="Pitluck S."/>
            <person name="Kyrpides N."/>
            <person name="Mavromatis K."/>
            <person name="Ivanova N."/>
            <person name="Ovchinnikova G."/>
            <person name="Sims D."/>
            <person name="Meincke L."/>
            <person name="Brettin T."/>
            <person name="Detter J.C."/>
            <person name="Han C."/>
            <person name="Larimer F."/>
            <person name="Land M."/>
            <person name="Hauser L."/>
            <person name="Markowitz V."/>
            <person name="Cheng J.-F."/>
            <person name="Hugenholtz P."/>
            <person name="Woyke T."/>
            <person name="Wu D."/>
            <person name="Klenk H.-P."/>
            <person name="Eisen J.A."/>
        </authorList>
    </citation>
    <scope>NUCLEOTIDE SEQUENCE [LARGE SCALE GENOMIC DNA]</scope>
    <source>
        <strain evidence="4">ATCC 700099 / DSM 44233 / CIP 104796 / JCM 9543 / NBRC 105858 / Y-104</strain>
    </source>
</reference>
<dbReference type="FunCoup" id="C8XGN2">
    <property type="interactions" value="18"/>
</dbReference>
<dbReference type="RefSeq" id="WP_015747117.1">
    <property type="nucleotide sequence ID" value="NC_013235.1"/>
</dbReference>
<feature type="region of interest" description="Disordered" evidence="1">
    <location>
        <begin position="1"/>
        <end position="27"/>
    </location>
</feature>
<dbReference type="Proteomes" id="UP000002218">
    <property type="component" value="Chromosome"/>
</dbReference>
<dbReference type="eggNOG" id="COG1403">
    <property type="taxonomic scope" value="Bacteria"/>
</dbReference>
<dbReference type="HOGENOM" id="CLU_099824_2_0_11"/>
<dbReference type="Pfam" id="PF14279">
    <property type="entry name" value="HNH_5"/>
    <property type="match status" value="1"/>
</dbReference>
<accession>C8XGN2</accession>
<name>C8XGN2_NAKMY</name>